<dbReference type="Gene3D" id="4.10.1080.10">
    <property type="entry name" value="TSP type-3 repeat"/>
    <property type="match status" value="2"/>
</dbReference>
<keyword evidence="1" id="KW-0812">Transmembrane</keyword>
<evidence type="ECO:0000259" key="3">
    <source>
        <dbReference type="PROSITE" id="PS50268"/>
    </source>
</evidence>
<dbReference type="PANTHER" id="PTHR24026">
    <property type="entry name" value="FAT ATYPICAL CADHERIN-RELATED"/>
    <property type="match status" value="1"/>
</dbReference>
<proteinExistence type="predicted"/>
<dbReference type="Gene3D" id="2.60.120.200">
    <property type="match status" value="1"/>
</dbReference>
<reference evidence="5" key="1">
    <citation type="journal article" date="2019" name="Int. J. Syst. Evol. Microbiol.">
        <title>The Global Catalogue of Microorganisms (GCM) 10K type strain sequencing project: providing services to taxonomists for standard genome sequencing and annotation.</title>
        <authorList>
            <consortium name="The Broad Institute Genomics Platform"/>
            <consortium name="The Broad Institute Genome Sequencing Center for Infectious Disease"/>
            <person name="Wu L."/>
            <person name="Ma J."/>
        </authorList>
    </citation>
    <scope>NUCLEOTIDE SEQUENCE [LARGE SCALE GENOMIC DNA]</scope>
    <source>
        <strain evidence="5">JCM 31319</strain>
    </source>
</reference>
<dbReference type="InterPro" id="IPR028974">
    <property type="entry name" value="TSP_type-3_rpt"/>
</dbReference>
<dbReference type="InterPro" id="IPR026444">
    <property type="entry name" value="Secre_tail"/>
</dbReference>
<dbReference type="SUPFAM" id="SSF49899">
    <property type="entry name" value="Concanavalin A-like lectins/glucanases"/>
    <property type="match status" value="1"/>
</dbReference>
<feature type="domain" description="Cadherin" evidence="3">
    <location>
        <begin position="628"/>
        <end position="742"/>
    </location>
</feature>
<dbReference type="InterPro" id="IPR044023">
    <property type="entry name" value="Ig_7"/>
</dbReference>
<organism evidence="4 5">
    <name type="scientific">Pontibacter rugosus</name>
    <dbReference type="NCBI Taxonomy" id="1745966"/>
    <lineage>
        <taxon>Bacteria</taxon>
        <taxon>Pseudomonadati</taxon>
        <taxon>Bacteroidota</taxon>
        <taxon>Cytophagia</taxon>
        <taxon>Cytophagales</taxon>
        <taxon>Hymenobacteraceae</taxon>
        <taxon>Pontibacter</taxon>
    </lineage>
</organism>
<feature type="domain" description="Cadherin" evidence="3">
    <location>
        <begin position="418"/>
        <end position="520"/>
    </location>
</feature>
<dbReference type="CDD" id="cd01951">
    <property type="entry name" value="lectin_L-type"/>
    <property type="match status" value="1"/>
</dbReference>
<dbReference type="PANTHER" id="PTHR24026:SF126">
    <property type="entry name" value="PROTOCADHERIN FAT 4"/>
    <property type="match status" value="1"/>
</dbReference>
<dbReference type="InterPro" id="IPR013320">
    <property type="entry name" value="ConA-like_dom_sf"/>
</dbReference>
<feature type="domain" description="Cadherin" evidence="3">
    <location>
        <begin position="530"/>
        <end position="623"/>
    </location>
</feature>
<protein>
    <submittedName>
        <fullName evidence="4">Cadherin domain-containing protein</fullName>
    </submittedName>
</protein>
<dbReference type="Gene3D" id="2.60.40.60">
    <property type="entry name" value="Cadherins"/>
    <property type="match status" value="3"/>
</dbReference>
<keyword evidence="2" id="KW-1133">Transmembrane helix</keyword>
<dbReference type="InterPro" id="IPR002126">
    <property type="entry name" value="Cadherin-like_dom"/>
</dbReference>
<accession>A0ABW3SV93</accession>
<comment type="caution">
    <text evidence="4">The sequence shown here is derived from an EMBL/GenBank/DDBJ whole genome shotgun (WGS) entry which is preliminary data.</text>
</comment>
<keyword evidence="2" id="KW-0472">Membrane</keyword>
<dbReference type="SMART" id="SM00112">
    <property type="entry name" value="CA"/>
    <property type="match status" value="3"/>
</dbReference>
<dbReference type="SUPFAM" id="SSF103647">
    <property type="entry name" value="TSP type-3 repeat"/>
    <property type="match status" value="2"/>
</dbReference>
<dbReference type="EMBL" id="JBHTLD010000183">
    <property type="protein sequence ID" value="MFD1187857.1"/>
    <property type="molecule type" value="Genomic_DNA"/>
</dbReference>
<sequence>MTRTYSWWGWPTDDTNYSQYIVLTVNPTPATPNKVDGVRCGSGNVTLGANGSTGSYRWYSTETSTTVLSTNSTYSPNVSVTRDYWVTAVNTTTGCESTRVRVTATVNPSNPAVYSTNNVYAKGALSNGKVVATVSDPDGTITGASVGSTALPSFLSLNSDGTITVNTGTPVAGTYNRTIKVTDANGCSSEVPVTIEITNDLYQASGNAVKTDTNCYRLTTATGNQQGQVWSAYTIDLNSSFEITFDANFGNNDAGADGIAFGFQRANPYPAFASGAIGLGLGFQGITPSFGVEFDTYQNGSEPTFDHTNFFWNGNVTNSSAATATSTAPVQMSSTTVNVEDGIPHTVKIIWNRETNTMSVYFDGAFRTEYKGDIVASIFSNNANVYFGYTASTGASVNQHSVCEIKFNAYPVINSNGGGATASISVPENSTAVTTVTSTDQENNARTYSIIGGADAAKFNITSTGVLTFKSAPNFEAPGSAGGTNTYLVTVRVTETGSATSYDEQAITVNVTNVNEAPSTPTDINAAANTVAENAATGTLVGITARSTDPDGGTISYALTNDAGGRFSINSTSGVVTVANGALLDFESATSHSITVRASDGVVFSATQNFTINVTNVNEAPVITSNGGSATAATTIAENTTAVTTVTATDVDATTTLTYTISGGADVGKFSINPSTGLLTFITAPDYENPTDSDRNNSYLVTVRVTDNGSPTLFKEQAITVNVTNVNEAPVAINVAHSTPIINTAAFENLDGILTATDPDGEHPLTFRLSNLPSTAIGVLRVNGVNANTTTDYPWADRYKLTFDPVNTAIADVVFNYTVKDAGGLTSNSATYTIPLNDYPRSLSKTNTNTLSNGAAATSIDALTASDSDGTIQEFRISVLPTPEQGLLYINGEAATTSKYYNWLAYSNKLTFDPASPNTADATFRFTVVDSENGETPDVHAGTITIPINGEPIAVAVTNYPTIPSTADATLLKQLEGNDGENPAGAPSFFKVMTKTGQGALMVDGQAVALNTPYAWSMRDRLAYDPLDAETADASFAFTVSDSEGAWDATPATYIISLKNNARPETKDFTTQTLLNTANVSSLTIPVTAFPTDADGSIAYVKFLEVPVDAQGVLRVNGRIVEAGQIYTFTSLPSITFDPAEENLADVYIKYTVIDNDGAEDLTPATITIPINGEPIAEDVMHSPAIVSTADATLLNPLRGNDGEVPAGIPDFFRIATMPASGTLTVDNQTVAEGQAYSWDLHNTLKYDPLDATATGNITFTYSVADSDKAWDATPATYTIPVTNNRRPIARNITFTKMLNTDGPKVLTITNGIYPDDEDLNTLKFKFLSVPTANQGTLSVGGVSLAVGPEYGVNTFLLTNTFDPAFANLDDVVLSYTVTDKYGAVSEVATITIPINGEPIAENVRNSKTISTSAPKTAIDPVKGADAEAANSLAQFRFSSLPPESQGIVYVGDNKAELNKDYSWLTLRGAIYFDPAYGNENDVVFTYTVKDTEGAVDATPATYTIPVMLDYDVDGVADVDDLDDDNDGIPDLVESGGIDPSADHDKDGIPNYKDADFCVLNAKGVCANLDKDGDGIINSFDLDSDGDGITDVIEAHSGKAPTQYDPSTGRLTSIVGTNGIPGSVGITPDKIPDTDGDGIPDYLDIDSDNDGILDNLEAQAKDAVRKLPSGLDADRDGIDDNYDASCGCGTNGVAITPVDSEGDSITDYLDTDSDNDGKSDFEEAYDLNKDGLSIDDVLAMAADFRARAGASADFYPAPVKEGINPKWLETIAAGSRILNFQVFGNLYYHDSDGDGLIDLFDTDSFGFDRSTDINPAFRDKDVITPLPVTLINLAATAQKGGVMINWATASELNNDYFIVERSQDGRSFATVGKVKGAGNSNVRLDYNLLDKNAPTGVIYYRLKQVDLDGKVTYSKVVSVQINEKAASLIMLFPNPTTGTLNLDLTSLVEATFVVRIISMDGRVVRETKVTGGQVLQLDVTDLSVAKYVLQLQGGRTVETLTFMKQ</sequence>
<dbReference type="Pfam" id="PF19081">
    <property type="entry name" value="Ig_7"/>
    <property type="match status" value="1"/>
</dbReference>
<gene>
    <name evidence="4" type="ORF">ACFQ2O_16720</name>
</gene>
<evidence type="ECO:0000313" key="5">
    <source>
        <dbReference type="Proteomes" id="UP001597094"/>
    </source>
</evidence>
<dbReference type="NCBIfam" id="TIGR04183">
    <property type="entry name" value="Por_Secre_tail"/>
    <property type="match status" value="1"/>
</dbReference>
<evidence type="ECO:0000313" key="4">
    <source>
        <dbReference type="EMBL" id="MFD1187857.1"/>
    </source>
</evidence>
<evidence type="ECO:0000256" key="2">
    <source>
        <dbReference type="ARBA" id="ARBA00022989"/>
    </source>
</evidence>
<dbReference type="InterPro" id="IPR056573">
    <property type="entry name" value="Lectin_L-type_dom"/>
</dbReference>
<dbReference type="SUPFAM" id="SSF49313">
    <property type="entry name" value="Cadherin-like"/>
    <property type="match status" value="4"/>
</dbReference>
<dbReference type="InterPro" id="IPR015919">
    <property type="entry name" value="Cadherin-like_sf"/>
</dbReference>
<dbReference type="RefSeq" id="WP_377530329.1">
    <property type="nucleotide sequence ID" value="NZ_JBHTLD010000183.1"/>
</dbReference>
<dbReference type="Pfam" id="PF00028">
    <property type="entry name" value="Cadherin"/>
    <property type="match status" value="2"/>
</dbReference>
<keyword evidence="5" id="KW-1185">Reference proteome</keyword>
<dbReference type="Pfam" id="PF18962">
    <property type="entry name" value="Por_Secre_tail"/>
    <property type="match status" value="1"/>
</dbReference>
<dbReference type="PROSITE" id="PS50268">
    <property type="entry name" value="CADHERIN_2"/>
    <property type="match status" value="3"/>
</dbReference>
<evidence type="ECO:0000256" key="1">
    <source>
        <dbReference type="ARBA" id="ARBA00022692"/>
    </source>
</evidence>
<name>A0ABW3SV93_9BACT</name>
<dbReference type="Pfam" id="PF18483">
    <property type="entry name" value="Lectin_L-type_dom"/>
    <property type="match status" value="1"/>
</dbReference>
<dbReference type="CDD" id="cd11304">
    <property type="entry name" value="Cadherin_repeat"/>
    <property type="match status" value="3"/>
</dbReference>
<dbReference type="Proteomes" id="UP001597094">
    <property type="component" value="Unassembled WGS sequence"/>
</dbReference>